<dbReference type="Pfam" id="PF00528">
    <property type="entry name" value="BPD_transp_1"/>
    <property type="match status" value="1"/>
</dbReference>
<organism evidence="10 11">
    <name type="scientific">Clostridium grantii DSM 8605</name>
    <dbReference type="NCBI Taxonomy" id="1121316"/>
    <lineage>
        <taxon>Bacteria</taxon>
        <taxon>Bacillati</taxon>
        <taxon>Bacillota</taxon>
        <taxon>Clostridia</taxon>
        <taxon>Eubacteriales</taxon>
        <taxon>Clostridiaceae</taxon>
        <taxon>Clostridium</taxon>
    </lineage>
</organism>
<sequence>MAYLLNITLFILKGAALSLKIYGITILLSIPLGVIFALGKTSKIKWITSIITAYTTVVRGTPLLLQLYFTYYGLSVIGISLSQFTAAAITFILNYAAYFTEIFRGGLESIDKGQYEASKALGMDYKQTMTRIIIPQTIRRVLPSMSNEAINLVKDTALVTVIGMPEIMKATKEVVNRDFTIVPFVVAGAIYLTLTFFIVIVFRKLEKRYLIED</sequence>
<dbReference type="NCBIfam" id="TIGR01726">
    <property type="entry name" value="HEQRo_perm_3TM"/>
    <property type="match status" value="1"/>
</dbReference>
<dbReference type="InterPro" id="IPR035906">
    <property type="entry name" value="MetI-like_sf"/>
</dbReference>
<keyword evidence="7 8" id="KW-0472">Membrane</keyword>
<dbReference type="InterPro" id="IPR010065">
    <property type="entry name" value="AA_ABC_transptr_permease_3TM"/>
</dbReference>
<gene>
    <name evidence="10" type="ORF">SAMN02745207_03300</name>
</gene>
<dbReference type="InterPro" id="IPR043429">
    <property type="entry name" value="ArtM/GltK/GlnP/TcyL/YhdX-like"/>
</dbReference>
<evidence type="ECO:0000256" key="2">
    <source>
        <dbReference type="ARBA" id="ARBA00022448"/>
    </source>
</evidence>
<dbReference type="PANTHER" id="PTHR30614:SF0">
    <property type="entry name" value="L-CYSTINE TRANSPORT SYSTEM PERMEASE PROTEIN TCYL"/>
    <property type="match status" value="1"/>
</dbReference>
<proteinExistence type="inferred from homology"/>
<dbReference type="STRING" id="1121316.SAMN02745207_03300"/>
<feature type="domain" description="ABC transmembrane type-1" evidence="9">
    <location>
        <begin position="15"/>
        <end position="203"/>
    </location>
</feature>
<dbReference type="OrthoDB" id="9787841at2"/>
<keyword evidence="3" id="KW-1003">Cell membrane</keyword>
<comment type="subcellular location">
    <subcellularLocation>
        <location evidence="1 8">Cell membrane</location>
        <topology evidence="1 8">Multi-pass membrane protein</topology>
    </subcellularLocation>
</comment>
<evidence type="ECO:0000256" key="8">
    <source>
        <dbReference type="RuleBase" id="RU363032"/>
    </source>
</evidence>
<dbReference type="GO" id="GO:0043190">
    <property type="term" value="C:ATP-binding cassette (ABC) transporter complex"/>
    <property type="evidence" value="ECO:0007669"/>
    <property type="project" value="InterPro"/>
</dbReference>
<dbReference type="GO" id="GO:0022857">
    <property type="term" value="F:transmembrane transporter activity"/>
    <property type="evidence" value="ECO:0007669"/>
    <property type="project" value="InterPro"/>
</dbReference>
<protein>
    <submittedName>
        <fullName evidence="10">Amino acid ABC transporter membrane protein, PAAT family (TC 3.A.1.3.-)</fullName>
    </submittedName>
</protein>
<evidence type="ECO:0000313" key="10">
    <source>
        <dbReference type="EMBL" id="SHH94235.1"/>
    </source>
</evidence>
<accession>A0A1M5X321</accession>
<dbReference type="PANTHER" id="PTHR30614">
    <property type="entry name" value="MEMBRANE COMPONENT OF AMINO ACID ABC TRANSPORTER"/>
    <property type="match status" value="1"/>
</dbReference>
<evidence type="ECO:0000256" key="7">
    <source>
        <dbReference type="ARBA" id="ARBA00023136"/>
    </source>
</evidence>
<feature type="transmembrane region" description="Helical" evidence="8">
    <location>
        <begin position="46"/>
        <end position="65"/>
    </location>
</feature>
<evidence type="ECO:0000256" key="3">
    <source>
        <dbReference type="ARBA" id="ARBA00022475"/>
    </source>
</evidence>
<dbReference type="PROSITE" id="PS50928">
    <property type="entry name" value="ABC_TM1"/>
    <property type="match status" value="1"/>
</dbReference>
<evidence type="ECO:0000313" key="11">
    <source>
        <dbReference type="Proteomes" id="UP000184447"/>
    </source>
</evidence>
<dbReference type="InterPro" id="IPR000515">
    <property type="entry name" value="MetI-like"/>
</dbReference>
<keyword evidence="11" id="KW-1185">Reference proteome</keyword>
<dbReference type="Proteomes" id="UP000184447">
    <property type="component" value="Unassembled WGS sequence"/>
</dbReference>
<evidence type="ECO:0000256" key="1">
    <source>
        <dbReference type="ARBA" id="ARBA00004651"/>
    </source>
</evidence>
<keyword evidence="5" id="KW-0029">Amino-acid transport</keyword>
<name>A0A1M5X321_9CLOT</name>
<dbReference type="EMBL" id="FQXM01000023">
    <property type="protein sequence ID" value="SHH94235.1"/>
    <property type="molecule type" value="Genomic_DNA"/>
</dbReference>
<keyword evidence="6 8" id="KW-1133">Transmembrane helix</keyword>
<evidence type="ECO:0000259" key="9">
    <source>
        <dbReference type="PROSITE" id="PS50928"/>
    </source>
</evidence>
<dbReference type="RefSeq" id="WP_073339670.1">
    <property type="nucleotide sequence ID" value="NZ_FQXM01000023.1"/>
</dbReference>
<dbReference type="CDD" id="cd06261">
    <property type="entry name" value="TM_PBP2"/>
    <property type="match status" value="1"/>
</dbReference>
<evidence type="ECO:0000256" key="5">
    <source>
        <dbReference type="ARBA" id="ARBA00022970"/>
    </source>
</evidence>
<reference evidence="10 11" key="1">
    <citation type="submission" date="2016-11" db="EMBL/GenBank/DDBJ databases">
        <authorList>
            <person name="Jaros S."/>
            <person name="Januszkiewicz K."/>
            <person name="Wedrychowicz H."/>
        </authorList>
    </citation>
    <scope>NUCLEOTIDE SEQUENCE [LARGE SCALE GENOMIC DNA]</scope>
    <source>
        <strain evidence="10 11">DSM 8605</strain>
    </source>
</reference>
<keyword evidence="4 8" id="KW-0812">Transmembrane</keyword>
<comment type="similarity">
    <text evidence="8">Belongs to the binding-protein-dependent transport system permease family.</text>
</comment>
<dbReference type="Gene3D" id="1.10.3720.10">
    <property type="entry name" value="MetI-like"/>
    <property type="match status" value="1"/>
</dbReference>
<feature type="transmembrane region" description="Helical" evidence="8">
    <location>
        <begin position="180"/>
        <end position="202"/>
    </location>
</feature>
<keyword evidence="2 8" id="KW-0813">Transport</keyword>
<feature type="transmembrane region" description="Helical" evidence="8">
    <location>
        <begin position="71"/>
        <end position="97"/>
    </location>
</feature>
<dbReference type="SUPFAM" id="SSF161098">
    <property type="entry name" value="MetI-like"/>
    <property type="match status" value="1"/>
</dbReference>
<dbReference type="GO" id="GO:0006865">
    <property type="term" value="P:amino acid transport"/>
    <property type="evidence" value="ECO:0007669"/>
    <property type="project" value="UniProtKB-KW"/>
</dbReference>
<dbReference type="FunFam" id="1.10.3720.10:FF:000006">
    <property type="entry name" value="Glutamate/aspartate ABC transporter, permease protein GltK"/>
    <property type="match status" value="1"/>
</dbReference>
<feature type="transmembrane region" description="Helical" evidence="8">
    <location>
        <begin position="20"/>
        <end position="39"/>
    </location>
</feature>
<evidence type="ECO:0000256" key="4">
    <source>
        <dbReference type="ARBA" id="ARBA00022692"/>
    </source>
</evidence>
<dbReference type="AlphaFoldDB" id="A0A1M5X321"/>
<evidence type="ECO:0000256" key="6">
    <source>
        <dbReference type="ARBA" id="ARBA00022989"/>
    </source>
</evidence>